<evidence type="ECO:0000313" key="1">
    <source>
        <dbReference type="EMBL" id="CRL00113.1"/>
    </source>
</evidence>
<gene>
    <name evidence="1" type="ORF">CLUMA_CG013394</name>
</gene>
<proteinExistence type="predicted"/>
<name>A0A1J1INQ3_9DIPT</name>
<dbReference type="AlphaFoldDB" id="A0A1J1INQ3"/>
<sequence length="61" mass="7061">MQKRSPLFYLSFRSVFTITSIDFEFGLITSTYLSEVETEEDLSTLSNLRRSNICDVALVEF</sequence>
<dbReference type="EMBL" id="CVRI01000054">
    <property type="protein sequence ID" value="CRL00113.1"/>
    <property type="molecule type" value="Genomic_DNA"/>
</dbReference>
<reference evidence="1 2" key="1">
    <citation type="submission" date="2015-04" db="EMBL/GenBank/DDBJ databases">
        <authorList>
            <person name="Syromyatnikov M.Y."/>
            <person name="Popov V.N."/>
        </authorList>
    </citation>
    <scope>NUCLEOTIDE SEQUENCE [LARGE SCALE GENOMIC DNA]</scope>
</reference>
<keyword evidence="2" id="KW-1185">Reference proteome</keyword>
<organism evidence="1 2">
    <name type="scientific">Clunio marinus</name>
    <dbReference type="NCBI Taxonomy" id="568069"/>
    <lineage>
        <taxon>Eukaryota</taxon>
        <taxon>Metazoa</taxon>
        <taxon>Ecdysozoa</taxon>
        <taxon>Arthropoda</taxon>
        <taxon>Hexapoda</taxon>
        <taxon>Insecta</taxon>
        <taxon>Pterygota</taxon>
        <taxon>Neoptera</taxon>
        <taxon>Endopterygota</taxon>
        <taxon>Diptera</taxon>
        <taxon>Nematocera</taxon>
        <taxon>Chironomoidea</taxon>
        <taxon>Chironomidae</taxon>
        <taxon>Clunio</taxon>
    </lineage>
</organism>
<protein>
    <submittedName>
        <fullName evidence="1">CLUMA_CG013394, isoform A</fullName>
    </submittedName>
</protein>
<evidence type="ECO:0000313" key="2">
    <source>
        <dbReference type="Proteomes" id="UP000183832"/>
    </source>
</evidence>
<dbReference type="Proteomes" id="UP000183832">
    <property type="component" value="Unassembled WGS sequence"/>
</dbReference>
<accession>A0A1J1INQ3</accession>